<dbReference type="Pfam" id="PF14580">
    <property type="entry name" value="LRR_9"/>
    <property type="match status" value="1"/>
</dbReference>
<dbReference type="PANTHER" id="PTHR10552">
    <property type="entry name" value="U2 SMALL NUCLEAR RIBONUCLEOPROTEIN A"/>
    <property type="match status" value="1"/>
</dbReference>
<gene>
    <name evidence="7" type="ORF">EJ05DRAFT_458479</name>
</gene>
<dbReference type="PROSITE" id="PS51450">
    <property type="entry name" value="LRR"/>
    <property type="match status" value="1"/>
</dbReference>
<dbReference type="PANTHER" id="PTHR10552:SF6">
    <property type="entry name" value="U2 SMALL NUCLEAR RIBONUCLEOPROTEIN A"/>
    <property type="match status" value="1"/>
</dbReference>
<dbReference type="AlphaFoldDB" id="A0A6A6VTS9"/>
<keyword evidence="8" id="KW-1185">Reference proteome</keyword>
<accession>A0A6A6VTS9</accession>
<dbReference type="EMBL" id="ML996588">
    <property type="protein sequence ID" value="KAF2753010.1"/>
    <property type="molecule type" value="Genomic_DNA"/>
</dbReference>
<dbReference type="GO" id="GO:0030620">
    <property type="term" value="F:U2 snRNA binding"/>
    <property type="evidence" value="ECO:0007669"/>
    <property type="project" value="InterPro"/>
</dbReference>
<proteinExistence type="inferred from homology"/>
<dbReference type="OrthoDB" id="433501at2759"/>
<reference evidence="7" key="1">
    <citation type="journal article" date="2020" name="Stud. Mycol.">
        <title>101 Dothideomycetes genomes: a test case for predicting lifestyles and emergence of pathogens.</title>
        <authorList>
            <person name="Haridas S."/>
            <person name="Albert R."/>
            <person name="Binder M."/>
            <person name="Bloem J."/>
            <person name="Labutti K."/>
            <person name="Salamov A."/>
            <person name="Andreopoulos B."/>
            <person name="Baker S."/>
            <person name="Barry K."/>
            <person name="Bills G."/>
            <person name="Bluhm B."/>
            <person name="Cannon C."/>
            <person name="Castanera R."/>
            <person name="Culley D."/>
            <person name="Daum C."/>
            <person name="Ezra D."/>
            <person name="Gonzalez J."/>
            <person name="Henrissat B."/>
            <person name="Kuo A."/>
            <person name="Liang C."/>
            <person name="Lipzen A."/>
            <person name="Lutzoni F."/>
            <person name="Magnuson J."/>
            <person name="Mondo S."/>
            <person name="Nolan M."/>
            <person name="Ohm R."/>
            <person name="Pangilinan J."/>
            <person name="Park H.-J."/>
            <person name="Ramirez L."/>
            <person name="Alfaro M."/>
            <person name="Sun H."/>
            <person name="Tritt A."/>
            <person name="Yoshinaga Y."/>
            <person name="Zwiers L.-H."/>
            <person name="Turgeon B."/>
            <person name="Goodwin S."/>
            <person name="Spatafora J."/>
            <person name="Crous P."/>
            <person name="Grigoriev I."/>
        </authorList>
    </citation>
    <scope>NUCLEOTIDE SEQUENCE</scope>
    <source>
        <strain evidence="7">CBS 121739</strain>
    </source>
</reference>
<evidence type="ECO:0000313" key="8">
    <source>
        <dbReference type="Proteomes" id="UP000799437"/>
    </source>
</evidence>
<evidence type="ECO:0000256" key="5">
    <source>
        <dbReference type="ARBA" id="ARBA00024196"/>
    </source>
</evidence>
<dbReference type="InterPro" id="IPR001611">
    <property type="entry name" value="Leu-rich_rpt"/>
</dbReference>
<evidence type="ECO:0000256" key="4">
    <source>
        <dbReference type="ARBA" id="ARBA00023242"/>
    </source>
</evidence>
<keyword evidence="2" id="KW-0433">Leucine-rich repeat</keyword>
<dbReference type="Gene3D" id="3.80.10.10">
    <property type="entry name" value="Ribonuclease Inhibitor"/>
    <property type="match status" value="1"/>
</dbReference>
<dbReference type="GO" id="GO:0005686">
    <property type="term" value="C:U2 snRNP"/>
    <property type="evidence" value="ECO:0007669"/>
    <property type="project" value="TreeGrafter"/>
</dbReference>
<name>A0A6A6VTS9_9PEZI</name>
<dbReference type="GeneID" id="54483610"/>
<dbReference type="RefSeq" id="XP_033595461.1">
    <property type="nucleotide sequence ID" value="XM_033742556.1"/>
</dbReference>
<comment type="subcellular location">
    <subcellularLocation>
        <location evidence="1">Nucleus</location>
    </subcellularLocation>
</comment>
<evidence type="ECO:0000256" key="1">
    <source>
        <dbReference type="ARBA" id="ARBA00004123"/>
    </source>
</evidence>
<evidence type="ECO:0000313" key="7">
    <source>
        <dbReference type="EMBL" id="KAF2753010.1"/>
    </source>
</evidence>
<dbReference type="FunFam" id="3.80.10.10:FF:000026">
    <property type="entry name" value="U2 small nuclear ribonucleoprotein A"/>
    <property type="match status" value="1"/>
</dbReference>
<evidence type="ECO:0000256" key="2">
    <source>
        <dbReference type="ARBA" id="ARBA00022614"/>
    </source>
</evidence>
<evidence type="ECO:0000256" key="6">
    <source>
        <dbReference type="ARBA" id="ARBA00024238"/>
    </source>
</evidence>
<dbReference type="GO" id="GO:0000398">
    <property type="term" value="P:mRNA splicing, via spliceosome"/>
    <property type="evidence" value="ECO:0007669"/>
    <property type="project" value="InterPro"/>
</dbReference>
<evidence type="ECO:0000256" key="3">
    <source>
        <dbReference type="ARBA" id="ARBA00022737"/>
    </source>
</evidence>
<keyword evidence="3" id="KW-0677">Repeat</keyword>
<keyword evidence="7" id="KW-0687">Ribonucleoprotein</keyword>
<keyword evidence="4" id="KW-0539">Nucleus</keyword>
<organism evidence="7 8">
    <name type="scientific">Pseudovirgaria hyperparasitica</name>
    <dbReference type="NCBI Taxonomy" id="470096"/>
    <lineage>
        <taxon>Eukaryota</taxon>
        <taxon>Fungi</taxon>
        <taxon>Dikarya</taxon>
        <taxon>Ascomycota</taxon>
        <taxon>Pezizomycotina</taxon>
        <taxon>Dothideomycetes</taxon>
        <taxon>Dothideomycetes incertae sedis</taxon>
        <taxon>Acrospermales</taxon>
        <taxon>Acrospermaceae</taxon>
        <taxon>Pseudovirgaria</taxon>
    </lineage>
</organism>
<dbReference type="Proteomes" id="UP000799437">
    <property type="component" value="Unassembled WGS sequence"/>
</dbReference>
<dbReference type="InterPro" id="IPR032675">
    <property type="entry name" value="LRR_dom_sf"/>
</dbReference>
<dbReference type="InterPro" id="IPR044640">
    <property type="entry name" value="RU2A"/>
</dbReference>
<dbReference type="SUPFAM" id="SSF52058">
    <property type="entry name" value="L domain-like"/>
    <property type="match status" value="1"/>
</dbReference>
<sequence length="243" mass="26968">MRLTAELIQGSLSYINPLTERELDLRGHKIPAIENLGVAREQDCIDFTDNDIAALSNFPLSPRLHTLLLARNRIAHIQPTLARSLPNLSTLVLTHNQISELSDLEPLSGLAKLTHVVLMENPVAQKENYRLYVLYLNPHIRFLDYRKVRDAERAQSRALFGTTDAPTELAQKISGIKSKTFDVPSGLGVANGVGGEKAIALRLSDKEKKKVEELIRNAKSLSEISRLEKALNEGRLPPGIVVD</sequence>
<protein>
    <recommendedName>
        <fullName evidence="6">U2 small nuclear ribonucleoprotein A'</fullName>
    </recommendedName>
</protein>
<comment type="similarity">
    <text evidence="5">Belongs to the U2 small nuclear ribonucleoprotein A family.</text>
</comment>